<evidence type="ECO:0000313" key="8">
    <source>
        <dbReference type="Proteomes" id="UP000321954"/>
    </source>
</evidence>
<sequence length="137" mass="16010">MRVDKYLWCVRFFKTRSLATNACKQGKVKIQGVSVKPSREVYATDKVSIRKDQIDYEIEVLDLPASRVGAKIAGLYVQDITPKEAFEKMELLKYSKEYYRKKGTGRPTKKDRRDIDELLDNTEEKNKEESIKEEPQE</sequence>
<dbReference type="GO" id="GO:0003727">
    <property type="term" value="F:single-stranded RNA binding"/>
    <property type="evidence" value="ECO:0007669"/>
    <property type="project" value="InterPro"/>
</dbReference>
<dbReference type="InterPro" id="IPR025708">
    <property type="entry name" value="HSP15"/>
</dbReference>
<dbReference type="EMBL" id="CP042476">
    <property type="protein sequence ID" value="QED36341.1"/>
    <property type="molecule type" value="Genomic_DNA"/>
</dbReference>
<dbReference type="OrthoDB" id="9797176at2"/>
<organism evidence="7 8">
    <name type="scientific">Antarcticibacterium arcticum</name>
    <dbReference type="NCBI Taxonomy" id="2585771"/>
    <lineage>
        <taxon>Bacteria</taxon>
        <taxon>Pseudomonadati</taxon>
        <taxon>Bacteroidota</taxon>
        <taxon>Flavobacteriia</taxon>
        <taxon>Flavobacteriales</taxon>
        <taxon>Flavobacteriaceae</taxon>
        <taxon>Antarcticibacterium</taxon>
    </lineage>
</organism>
<dbReference type="SMART" id="SM00363">
    <property type="entry name" value="S4"/>
    <property type="match status" value="1"/>
</dbReference>
<feature type="compositionally biased region" description="Basic and acidic residues" evidence="5">
    <location>
        <begin position="111"/>
        <end position="137"/>
    </location>
</feature>
<evidence type="ECO:0000256" key="3">
    <source>
        <dbReference type="ARBA" id="ARBA00023125"/>
    </source>
</evidence>
<dbReference type="PIRSF" id="PIRSF016821">
    <property type="entry name" value="HSP15"/>
    <property type="match status" value="1"/>
</dbReference>
<dbReference type="GO" id="GO:0003677">
    <property type="term" value="F:DNA binding"/>
    <property type="evidence" value="ECO:0007669"/>
    <property type="project" value="UniProtKB-KW"/>
</dbReference>
<keyword evidence="3" id="KW-0238">DNA-binding</keyword>
<dbReference type="InterPro" id="IPR002942">
    <property type="entry name" value="S4_RNA-bd"/>
</dbReference>
<dbReference type="RefSeq" id="WP_146830053.1">
    <property type="nucleotide sequence ID" value="NZ_CP042476.1"/>
</dbReference>
<accession>A0A5B8YFJ8</accession>
<gene>
    <name evidence="7" type="ORF">FK178_00745</name>
</gene>
<proteinExistence type="inferred from homology"/>
<evidence type="ECO:0000256" key="1">
    <source>
        <dbReference type="ARBA" id="ARBA00008396"/>
    </source>
</evidence>
<dbReference type="GO" id="GO:0034605">
    <property type="term" value="P:cellular response to heat"/>
    <property type="evidence" value="ECO:0007669"/>
    <property type="project" value="InterPro"/>
</dbReference>
<dbReference type="KEGG" id="anp:FK178_00745"/>
<reference evidence="7 8" key="1">
    <citation type="submission" date="2019-08" db="EMBL/GenBank/DDBJ databases">
        <title>Antarcticibacterium arcticum sp. nov., a bacterium isolated from marine sediment of the Canadian Beaufort Sea.</title>
        <authorList>
            <person name="Lee Y.M."/>
            <person name="Baek K."/>
            <person name="Lee D.-H."/>
            <person name="Shin S.C."/>
            <person name="Jin Y.K."/>
            <person name="Park Y."/>
        </authorList>
    </citation>
    <scope>NUCLEOTIDE SEQUENCE [LARGE SCALE GENOMIC DNA]</scope>
    <source>
        <strain evidence="7 8">PAMC 28998</strain>
    </source>
</reference>
<dbReference type="PROSITE" id="PS50889">
    <property type="entry name" value="S4"/>
    <property type="match status" value="1"/>
</dbReference>
<dbReference type="CDD" id="cd00165">
    <property type="entry name" value="S4"/>
    <property type="match status" value="1"/>
</dbReference>
<dbReference type="GO" id="GO:0043023">
    <property type="term" value="F:ribosomal large subunit binding"/>
    <property type="evidence" value="ECO:0007669"/>
    <property type="project" value="InterPro"/>
</dbReference>
<protein>
    <submittedName>
        <fullName evidence="7">RNA-binding S4 domain-containing protein</fullName>
    </submittedName>
</protein>
<dbReference type="Gene3D" id="3.10.290.10">
    <property type="entry name" value="RNA-binding S4 domain"/>
    <property type="match status" value="1"/>
</dbReference>
<keyword evidence="2 4" id="KW-0694">RNA-binding</keyword>
<keyword evidence="8" id="KW-1185">Reference proteome</keyword>
<evidence type="ECO:0000313" key="7">
    <source>
        <dbReference type="EMBL" id="QED36341.1"/>
    </source>
</evidence>
<dbReference type="SUPFAM" id="SSF55174">
    <property type="entry name" value="Alpha-L RNA-binding motif"/>
    <property type="match status" value="1"/>
</dbReference>
<evidence type="ECO:0000256" key="2">
    <source>
        <dbReference type="ARBA" id="ARBA00022884"/>
    </source>
</evidence>
<dbReference type="Proteomes" id="UP000321954">
    <property type="component" value="Chromosome"/>
</dbReference>
<dbReference type="InterPro" id="IPR036986">
    <property type="entry name" value="S4_RNA-bd_sf"/>
</dbReference>
<evidence type="ECO:0000256" key="5">
    <source>
        <dbReference type="SAM" id="MobiDB-lite"/>
    </source>
</evidence>
<dbReference type="Pfam" id="PF01479">
    <property type="entry name" value="S4"/>
    <property type="match status" value="1"/>
</dbReference>
<evidence type="ECO:0000256" key="4">
    <source>
        <dbReference type="PROSITE-ProRule" id="PRU00182"/>
    </source>
</evidence>
<dbReference type="AlphaFoldDB" id="A0A5B8YFJ8"/>
<feature type="region of interest" description="Disordered" evidence="5">
    <location>
        <begin position="102"/>
        <end position="137"/>
    </location>
</feature>
<comment type="similarity">
    <text evidence="1">Belongs to the HSP15 family.</text>
</comment>
<feature type="domain" description="RNA-binding S4" evidence="6">
    <location>
        <begin position="1"/>
        <end position="64"/>
    </location>
</feature>
<name>A0A5B8YFJ8_9FLAO</name>
<evidence type="ECO:0000259" key="6">
    <source>
        <dbReference type="SMART" id="SM00363"/>
    </source>
</evidence>